<dbReference type="GO" id="GO:0003688">
    <property type="term" value="F:DNA replication origin binding"/>
    <property type="evidence" value="ECO:0007669"/>
    <property type="project" value="InterPro"/>
</dbReference>
<dbReference type="GO" id="GO:0005524">
    <property type="term" value="F:ATP binding"/>
    <property type="evidence" value="ECO:0007669"/>
    <property type="project" value="UniProtKB-KW"/>
</dbReference>
<dbReference type="PANTHER" id="PTHR30050">
    <property type="entry name" value="CHROMOSOMAL REPLICATION INITIATOR PROTEIN DNAA"/>
    <property type="match status" value="1"/>
</dbReference>
<evidence type="ECO:0000256" key="6">
    <source>
        <dbReference type="ARBA" id="ARBA00023125"/>
    </source>
</evidence>
<keyword evidence="1" id="KW-0963">Cytoplasm</keyword>
<dbReference type="AlphaFoldDB" id="A0A6L2R6Y7"/>
<proteinExistence type="inferred from homology"/>
<dbReference type="SMART" id="SM00760">
    <property type="entry name" value="Bac_DnaA_C"/>
    <property type="match status" value="1"/>
</dbReference>
<feature type="domain" description="Chromosomal replication initiator DnaA C-terminal" evidence="8">
    <location>
        <begin position="251"/>
        <end position="320"/>
    </location>
</feature>
<dbReference type="PANTHER" id="PTHR30050:SF2">
    <property type="entry name" value="CHROMOSOMAL REPLICATION INITIATOR PROTEIN DNAA"/>
    <property type="match status" value="1"/>
</dbReference>
<dbReference type="SUPFAM" id="SSF48295">
    <property type="entry name" value="TrpR-like"/>
    <property type="match status" value="1"/>
</dbReference>
<dbReference type="InterPro" id="IPR020591">
    <property type="entry name" value="Chromosome_initiator_DnaA-like"/>
</dbReference>
<dbReference type="Gene3D" id="3.40.50.300">
    <property type="entry name" value="P-loop containing nucleotide triphosphate hydrolases"/>
    <property type="match status" value="1"/>
</dbReference>
<comment type="caution">
    <text evidence="9">The sequence shown here is derived from an EMBL/GenBank/DDBJ whole genome shotgun (WGS) entry which is preliminary data.</text>
</comment>
<dbReference type="InterPro" id="IPR013159">
    <property type="entry name" value="DnaA_C"/>
</dbReference>
<name>A0A6L2R6Y7_9BACT</name>
<dbReference type="Proteomes" id="UP000505077">
    <property type="component" value="Unassembled WGS sequence"/>
</dbReference>
<dbReference type="GO" id="GO:0005886">
    <property type="term" value="C:plasma membrane"/>
    <property type="evidence" value="ECO:0007669"/>
    <property type="project" value="TreeGrafter"/>
</dbReference>
<evidence type="ECO:0000256" key="2">
    <source>
        <dbReference type="ARBA" id="ARBA00022705"/>
    </source>
</evidence>
<dbReference type="InterPro" id="IPR010921">
    <property type="entry name" value="Trp_repressor/repl_initiator"/>
</dbReference>
<dbReference type="GO" id="GO:0006275">
    <property type="term" value="P:regulation of DNA replication"/>
    <property type="evidence" value="ECO:0007669"/>
    <property type="project" value="InterPro"/>
</dbReference>
<dbReference type="SUPFAM" id="SSF52540">
    <property type="entry name" value="P-loop containing nucleoside triphosphate hydrolases"/>
    <property type="match status" value="1"/>
</dbReference>
<reference evidence="9 10" key="1">
    <citation type="journal article" date="2020" name="ISME J.">
        <title>Parallel Reductive Genome Evolution in Desulfovibrio Ectosymbionts Independently Acquired by Trichonympha Protists in the Termite Gut.</title>
        <authorList>
            <person name="Takeuchi M."/>
            <person name="Kuwahara H."/>
            <person name="Murakami T."/>
            <person name="Takahashi K."/>
            <person name="Kajitani R."/>
            <person name="Toyoda A."/>
            <person name="Itoh T."/>
            <person name="Ohkuma M."/>
            <person name="Hongoh Y."/>
        </authorList>
    </citation>
    <scope>NUCLEOTIDE SEQUENCE [LARGE SCALE GENOMIC DNA]</scope>
    <source>
        <strain evidence="9">ZnDsv-02</strain>
    </source>
</reference>
<dbReference type="Gene3D" id="1.10.1750.10">
    <property type="match status" value="1"/>
</dbReference>
<dbReference type="InterPro" id="IPR018312">
    <property type="entry name" value="Chromosome_initiator_DnaA_CS"/>
</dbReference>
<evidence type="ECO:0000256" key="1">
    <source>
        <dbReference type="ARBA" id="ARBA00022490"/>
    </source>
</evidence>
<dbReference type="InterPro" id="IPR027417">
    <property type="entry name" value="P-loop_NTPase"/>
</dbReference>
<keyword evidence="5" id="KW-0446">Lipid-binding</keyword>
<keyword evidence="3" id="KW-0547">Nucleotide-binding</keyword>
<sequence length="342" mass="39825">MFPRKKNRHNRPASVIKNKTFEDFITNAKNAFPLELAKKVATQSFGESYNPFIVCGTGCTGKTYLLEIIATALAKKTKKILFQNAAKFCSENSIILQRPEFFWQHYNILILDDIHEIVQNSSWQQQLALYIDTCLHFTENCQMIFSCAGYTNALHIFEERLRSRLEQGLIVELTKPDMEIRLRYIQLLCKQNKIALSKEQRLFLAQRYTGFRLLYGIFSKIKAFNTIYKKLPTLQDIENIICSEGTTISQNYQNIIEKTAYVFNIHVEDIMHGKRHPNIVIARQVAMYICRSHLKFSYAELGKFFGDKDHSTVLYAVNKIKKLLVNNKNMHTIITNLEQQIF</sequence>
<evidence type="ECO:0000256" key="7">
    <source>
        <dbReference type="RuleBase" id="RU004227"/>
    </source>
</evidence>
<dbReference type="PRINTS" id="PR00051">
    <property type="entry name" value="DNAA"/>
</dbReference>
<dbReference type="GO" id="GO:0006270">
    <property type="term" value="P:DNA replication initiation"/>
    <property type="evidence" value="ECO:0007669"/>
    <property type="project" value="InterPro"/>
</dbReference>
<keyword evidence="6" id="KW-0238">DNA-binding</keyword>
<dbReference type="InterPro" id="IPR013317">
    <property type="entry name" value="DnaA_dom"/>
</dbReference>
<protein>
    <submittedName>
        <fullName evidence="9">Chromosomal replication initiator DnaA domain-containing protein</fullName>
    </submittedName>
</protein>
<dbReference type="CDD" id="cd00009">
    <property type="entry name" value="AAA"/>
    <property type="match status" value="1"/>
</dbReference>
<dbReference type="EMBL" id="BLLL01000011">
    <property type="protein sequence ID" value="GFH63257.1"/>
    <property type="molecule type" value="Genomic_DNA"/>
</dbReference>
<dbReference type="GO" id="GO:0008289">
    <property type="term" value="F:lipid binding"/>
    <property type="evidence" value="ECO:0007669"/>
    <property type="project" value="UniProtKB-KW"/>
</dbReference>
<evidence type="ECO:0000256" key="3">
    <source>
        <dbReference type="ARBA" id="ARBA00022741"/>
    </source>
</evidence>
<dbReference type="Pfam" id="PF00308">
    <property type="entry name" value="Bac_DnaA"/>
    <property type="match status" value="1"/>
</dbReference>
<organism evidence="9 10">
    <name type="scientific">Candidatus Desulfovibrio kirbyi</name>
    <dbReference type="NCBI Taxonomy" id="2696086"/>
    <lineage>
        <taxon>Bacteria</taxon>
        <taxon>Pseudomonadati</taxon>
        <taxon>Thermodesulfobacteriota</taxon>
        <taxon>Desulfovibrionia</taxon>
        <taxon>Desulfovibrionales</taxon>
        <taxon>Desulfovibrionaceae</taxon>
        <taxon>Desulfovibrio</taxon>
    </lineage>
</organism>
<gene>
    <name evidence="9" type="primary">dnaA2</name>
    <name evidence="9" type="ORF">ZNDK_1028</name>
</gene>
<evidence type="ECO:0000256" key="5">
    <source>
        <dbReference type="ARBA" id="ARBA00023121"/>
    </source>
</evidence>
<evidence type="ECO:0000256" key="4">
    <source>
        <dbReference type="ARBA" id="ARBA00022840"/>
    </source>
</evidence>
<comment type="similarity">
    <text evidence="7">Belongs to the DnaA family.</text>
</comment>
<evidence type="ECO:0000313" key="9">
    <source>
        <dbReference type="EMBL" id="GFH63257.1"/>
    </source>
</evidence>
<evidence type="ECO:0000313" key="10">
    <source>
        <dbReference type="Proteomes" id="UP000505077"/>
    </source>
</evidence>
<evidence type="ECO:0000259" key="8">
    <source>
        <dbReference type="SMART" id="SM00760"/>
    </source>
</evidence>
<keyword evidence="2 7" id="KW-0235">DNA replication</keyword>
<dbReference type="CDD" id="cd06571">
    <property type="entry name" value="Bac_DnaA_C"/>
    <property type="match status" value="1"/>
</dbReference>
<dbReference type="Pfam" id="PF08299">
    <property type="entry name" value="Bac_DnaA_C"/>
    <property type="match status" value="1"/>
</dbReference>
<accession>A0A6L2R6Y7</accession>
<dbReference type="PROSITE" id="PS01008">
    <property type="entry name" value="DNAA"/>
    <property type="match status" value="1"/>
</dbReference>
<keyword evidence="4" id="KW-0067">ATP-binding</keyword>